<evidence type="ECO:0000313" key="1">
    <source>
        <dbReference type="EMBL" id="HJA86787.1"/>
    </source>
</evidence>
<reference evidence="1" key="2">
    <citation type="submission" date="2021-04" db="EMBL/GenBank/DDBJ databases">
        <authorList>
            <person name="Gilroy R."/>
        </authorList>
    </citation>
    <scope>NUCLEOTIDE SEQUENCE</scope>
    <source>
        <strain evidence="1">ChiHjej12B11-9795</strain>
    </source>
</reference>
<accession>A0A9D2HZ78</accession>
<comment type="caution">
    <text evidence="1">The sequence shown here is derived from an EMBL/GenBank/DDBJ whole genome shotgun (WGS) entry which is preliminary data.</text>
</comment>
<proteinExistence type="predicted"/>
<dbReference type="Pfam" id="PF20326">
    <property type="entry name" value="DUF6621"/>
    <property type="match status" value="1"/>
</dbReference>
<reference evidence="1" key="1">
    <citation type="journal article" date="2021" name="PeerJ">
        <title>Extensive microbial diversity within the chicken gut microbiome revealed by metagenomics and culture.</title>
        <authorList>
            <person name="Gilroy R."/>
            <person name="Ravi A."/>
            <person name="Getino M."/>
            <person name="Pursley I."/>
            <person name="Horton D.L."/>
            <person name="Alikhan N.F."/>
            <person name="Baker D."/>
            <person name="Gharbi K."/>
            <person name="Hall N."/>
            <person name="Watson M."/>
            <person name="Adriaenssens E.M."/>
            <person name="Foster-Nyarko E."/>
            <person name="Jarju S."/>
            <person name="Secka A."/>
            <person name="Antonio M."/>
            <person name="Oren A."/>
            <person name="Chaudhuri R.R."/>
            <person name="La Ragione R."/>
            <person name="Hildebrand F."/>
            <person name="Pallen M.J."/>
        </authorList>
    </citation>
    <scope>NUCLEOTIDE SEQUENCE</scope>
    <source>
        <strain evidence="1">ChiHjej12B11-9795</strain>
    </source>
</reference>
<dbReference type="Proteomes" id="UP000823862">
    <property type="component" value="Unassembled WGS sequence"/>
</dbReference>
<dbReference type="AlphaFoldDB" id="A0A9D2HZ78"/>
<organism evidence="1 2">
    <name type="scientific">Candidatus Bacteroides avicola</name>
    <dbReference type="NCBI Taxonomy" id="2838468"/>
    <lineage>
        <taxon>Bacteria</taxon>
        <taxon>Pseudomonadati</taxon>
        <taxon>Bacteroidota</taxon>
        <taxon>Bacteroidia</taxon>
        <taxon>Bacteroidales</taxon>
        <taxon>Bacteroidaceae</taxon>
        <taxon>Bacteroides</taxon>
    </lineage>
</organism>
<dbReference type="EMBL" id="DWZI01000059">
    <property type="protein sequence ID" value="HJA86787.1"/>
    <property type="molecule type" value="Genomic_DNA"/>
</dbReference>
<gene>
    <name evidence="1" type="ORF">H9950_11490</name>
</gene>
<evidence type="ECO:0000313" key="2">
    <source>
        <dbReference type="Proteomes" id="UP000823862"/>
    </source>
</evidence>
<dbReference type="InterPro" id="IPR046729">
    <property type="entry name" value="DUF6621"/>
</dbReference>
<sequence>MDKKDIIFAPNVLLLDAAFLNGTVRDIKLLMGNKLGRELPDTDLVDWLICLALDGGLRGESNELQVLWVADEGVRQMPGCIPSALEELDGQACQTPIGEFSFSVVPSAGLVSRADLFAELMKLALDAKEVKRLLLVPDFYEYGEKLAKTLHDFNTESDEDDALGKVLCFLLEEPDGRFPCSIDLITYSLMHIWGIAPDDL</sequence>
<protein>
    <submittedName>
        <fullName evidence="1">L-selectin</fullName>
    </submittedName>
</protein>
<name>A0A9D2HZ78_9BACE</name>